<gene>
    <name evidence="2" type="ORF">DWQ51_20000</name>
</gene>
<evidence type="ECO:0000256" key="1">
    <source>
        <dbReference type="SAM" id="Phobius"/>
    </source>
</evidence>
<keyword evidence="1" id="KW-0812">Transmembrane</keyword>
<dbReference type="AlphaFoldDB" id="A0A3E0LJK8"/>
<keyword evidence="1" id="KW-0472">Membrane</keyword>
<keyword evidence="1" id="KW-1133">Transmembrane helix</keyword>
<dbReference type="Proteomes" id="UP000257002">
    <property type="component" value="Unassembled WGS sequence"/>
</dbReference>
<sequence length="97" mass="10158">MSIKAGLSTAGFVVAKNPLLSWILMEITNRNHFDNLRGDIFGGLTAAIVYHPLALVFGVASGTRAIMASLTAKNPELGLPPDLTLSKVLPATGLLEG</sequence>
<evidence type="ECO:0000313" key="2">
    <source>
        <dbReference type="EMBL" id="REJ47710.1"/>
    </source>
</evidence>
<dbReference type="EMBL" id="QQWD01000031">
    <property type="protein sequence ID" value="REJ47710.1"/>
    <property type="molecule type" value="Genomic_DNA"/>
</dbReference>
<reference evidence="2 3" key="1">
    <citation type="submission" date="2017-10" db="EMBL/GenBank/DDBJ databases">
        <title>A large-scale comparative metagenomic study reveals the eutrophication-driven functional interactions in six Microcystis-epibionts communities.</title>
        <authorList>
            <person name="Li Q."/>
            <person name="Lin F."/>
        </authorList>
    </citation>
    <scope>NUCLEOTIDE SEQUENCE [LARGE SCALE GENOMIC DNA]</scope>
    <source>
        <strain evidence="2">TW10</strain>
    </source>
</reference>
<name>A0A3E0LJK8_9CHRO</name>
<accession>A0A3E0LJK8</accession>
<protein>
    <submittedName>
        <fullName evidence="2">Sulfate permease</fullName>
    </submittedName>
</protein>
<proteinExistence type="predicted"/>
<comment type="caution">
    <text evidence="2">The sequence shown here is derived from an EMBL/GenBank/DDBJ whole genome shotgun (WGS) entry which is preliminary data.</text>
</comment>
<feature type="transmembrane region" description="Helical" evidence="1">
    <location>
        <begin position="40"/>
        <end position="60"/>
    </location>
</feature>
<organism evidence="2 3">
    <name type="scientific">Microcystis wesenbergii TW10</name>
    <dbReference type="NCBI Taxonomy" id="2060474"/>
    <lineage>
        <taxon>Bacteria</taxon>
        <taxon>Bacillati</taxon>
        <taxon>Cyanobacteriota</taxon>
        <taxon>Cyanophyceae</taxon>
        <taxon>Oscillatoriophycideae</taxon>
        <taxon>Chroococcales</taxon>
        <taxon>Microcystaceae</taxon>
        <taxon>Microcystis</taxon>
    </lineage>
</organism>
<evidence type="ECO:0000313" key="3">
    <source>
        <dbReference type="Proteomes" id="UP000257002"/>
    </source>
</evidence>